<feature type="transmembrane region" description="Helical" evidence="1">
    <location>
        <begin position="89"/>
        <end position="111"/>
    </location>
</feature>
<keyword evidence="3" id="KW-1185">Reference proteome</keyword>
<evidence type="ECO:0000313" key="2">
    <source>
        <dbReference type="EMBL" id="RKP04982.1"/>
    </source>
</evidence>
<evidence type="ECO:0000313" key="3">
    <source>
        <dbReference type="Proteomes" id="UP000271241"/>
    </source>
</evidence>
<proteinExistence type="predicted"/>
<reference evidence="3" key="1">
    <citation type="journal article" date="2018" name="Nat. Microbiol.">
        <title>Leveraging single-cell genomics to expand the fungal tree of life.</title>
        <authorList>
            <person name="Ahrendt S.R."/>
            <person name="Quandt C.A."/>
            <person name="Ciobanu D."/>
            <person name="Clum A."/>
            <person name="Salamov A."/>
            <person name="Andreopoulos B."/>
            <person name="Cheng J.F."/>
            <person name="Woyke T."/>
            <person name="Pelin A."/>
            <person name="Henrissat B."/>
            <person name="Reynolds N.K."/>
            <person name="Benny G.L."/>
            <person name="Smith M.E."/>
            <person name="James T.Y."/>
            <person name="Grigoriev I.V."/>
        </authorList>
    </citation>
    <scope>NUCLEOTIDE SEQUENCE [LARGE SCALE GENOMIC DNA]</scope>
    <source>
        <strain evidence="3">RSA 1356</strain>
    </source>
</reference>
<keyword evidence="1" id="KW-0472">Membrane</keyword>
<keyword evidence="1" id="KW-0812">Transmembrane</keyword>
<dbReference type="EMBL" id="KZ993334">
    <property type="protein sequence ID" value="RKP04982.1"/>
    <property type="molecule type" value="Genomic_DNA"/>
</dbReference>
<feature type="transmembrane region" description="Helical" evidence="1">
    <location>
        <begin position="123"/>
        <end position="144"/>
    </location>
</feature>
<accession>A0A4P9XH61</accession>
<feature type="transmembrane region" description="Helical" evidence="1">
    <location>
        <begin position="197"/>
        <end position="218"/>
    </location>
</feature>
<name>A0A4P9XH61_9FUNG</name>
<feature type="transmembrane region" description="Helical" evidence="1">
    <location>
        <begin position="239"/>
        <end position="259"/>
    </location>
</feature>
<organism evidence="2 3">
    <name type="scientific">Thamnocephalis sphaerospora</name>
    <dbReference type="NCBI Taxonomy" id="78915"/>
    <lineage>
        <taxon>Eukaryota</taxon>
        <taxon>Fungi</taxon>
        <taxon>Fungi incertae sedis</taxon>
        <taxon>Zoopagomycota</taxon>
        <taxon>Zoopagomycotina</taxon>
        <taxon>Zoopagomycetes</taxon>
        <taxon>Zoopagales</taxon>
        <taxon>Sigmoideomycetaceae</taxon>
        <taxon>Thamnocephalis</taxon>
    </lineage>
</organism>
<protein>
    <submittedName>
        <fullName evidence="2">Uncharacterized protein</fullName>
    </submittedName>
</protein>
<gene>
    <name evidence="2" type="ORF">THASP1DRAFT_26461</name>
</gene>
<evidence type="ECO:0000256" key="1">
    <source>
        <dbReference type="SAM" id="Phobius"/>
    </source>
</evidence>
<keyword evidence="1" id="KW-1133">Transmembrane helix</keyword>
<feature type="transmembrane region" description="Helical" evidence="1">
    <location>
        <begin position="156"/>
        <end position="177"/>
    </location>
</feature>
<dbReference type="AlphaFoldDB" id="A0A4P9XH61"/>
<feature type="transmembrane region" description="Helical" evidence="1">
    <location>
        <begin position="58"/>
        <end position="77"/>
    </location>
</feature>
<dbReference type="Proteomes" id="UP000271241">
    <property type="component" value="Unassembled WGS sequence"/>
</dbReference>
<sequence>MASPTVPTPKAMTPYVEDVDLSGFKGINLTLLQPSPLSRVVGEWDAIELGSAADYREIVIGLIPVVLLAIRFGCNTYMATRMLYNRREVVFWLNLVQAVVGVIASVCAVVRGLAPWAISCHAVAYSAALGTYIGTSAIVCILFAKAYYGTKRSRVVLCFGIASIALTFAVGLMANWAQAAFEYGSRRCATALDYRWIIAKFTVDMASNISLSGCFLYAMWVQGRSKKQPVFWVLFQDGLIYGFGSIVSNITATTMVLTMHSLTFWHSHLYGIDCTNAKLQTRSGKNAKSRRTGFDRQERLQRAVLPIGQREYW</sequence>